<proteinExistence type="predicted"/>
<reference evidence="2 3" key="1">
    <citation type="submission" date="2015-01" db="EMBL/GenBank/DDBJ databases">
        <title>Genome of allotetraploid Gossypium barbadense reveals genomic plasticity and fiber elongation in cotton evolution.</title>
        <authorList>
            <person name="Chen X."/>
            <person name="Liu X."/>
            <person name="Zhao B."/>
            <person name="Zheng H."/>
            <person name="Hu Y."/>
            <person name="Lu G."/>
            <person name="Yang C."/>
            <person name="Chen J."/>
            <person name="Shan C."/>
            <person name="Zhang L."/>
            <person name="Zhou Y."/>
            <person name="Wang L."/>
            <person name="Guo W."/>
            <person name="Bai Y."/>
            <person name="Ruan J."/>
            <person name="Shangguan X."/>
            <person name="Mao Y."/>
            <person name="Jiang J."/>
            <person name="Zhu Y."/>
            <person name="Lei J."/>
            <person name="Kang H."/>
            <person name="Chen S."/>
            <person name="He X."/>
            <person name="Wang R."/>
            <person name="Wang Y."/>
            <person name="Chen J."/>
            <person name="Wang L."/>
            <person name="Yu S."/>
            <person name="Wang B."/>
            <person name="Wei J."/>
            <person name="Song S."/>
            <person name="Lu X."/>
            <person name="Gao Z."/>
            <person name="Gu W."/>
            <person name="Deng X."/>
            <person name="Ma D."/>
            <person name="Wang S."/>
            <person name="Liang W."/>
            <person name="Fang L."/>
            <person name="Cai C."/>
            <person name="Zhu X."/>
            <person name="Zhou B."/>
            <person name="Zhang Y."/>
            <person name="Chen Z."/>
            <person name="Xu S."/>
            <person name="Zhu R."/>
            <person name="Wang S."/>
            <person name="Zhang T."/>
            <person name="Zhao G."/>
        </authorList>
    </citation>
    <scope>NUCLEOTIDE SEQUENCE [LARGE SCALE GENOMIC DNA]</scope>
    <source>
        <strain evidence="3">cv. Xinhai21</strain>
        <tissue evidence="2">Leaf</tissue>
    </source>
</reference>
<sequence>MNSIWLREEDDESREGDRGSNWVPNNRIWNVDNNGKSGKIIDPVLGFNLEGGSLSFDNQNENIQSELMQTRMEHDLEEGILIGEEGKKRNRGARDDFSEREDMDYLMVSSLEKRERREIEERGMTSRREKIWTT</sequence>
<dbReference type="OrthoDB" id="10448000at2759"/>
<dbReference type="EMBL" id="KZ667058">
    <property type="protein sequence ID" value="PPR92532.1"/>
    <property type="molecule type" value="Genomic_DNA"/>
</dbReference>
<dbReference type="Proteomes" id="UP000239757">
    <property type="component" value="Unassembled WGS sequence"/>
</dbReference>
<organism evidence="2 3">
    <name type="scientific">Gossypium barbadense</name>
    <name type="common">Sea Island cotton</name>
    <name type="synonym">Hibiscus barbadensis</name>
    <dbReference type="NCBI Taxonomy" id="3634"/>
    <lineage>
        <taxon>Eukaryota</taxon>
        <taxon>Viridiplantae</taxon>
        <taxon>Streptophyta</taxon>
        <taxon>Embryophyta</taxon>
        <taxon>Tracheophyta</taxon>
        <taxon>Spermatophyta</taxon>
        <taxon>Magnoliopsida</taxon>
        <taxon>eudicotyledons</taxon>
        <taxon>Gunneridae</taxon>
        <taxon>Pentapetalae</taxon>
        <taxon>rosids</taxon>
        <taxon>malvids</taxon>
        <taxon>Malvales</taxon>
        <taxon>Malvaceae</taxon>
        <taxon>Malvoideae</taxon>
        <taxon>Gossypium</taxon>
    </lineage>
</organism>
<dbReference type="AlphaFoldDB" id="A0A2P5WN76"/>
<protein>
    <submittedName>
        <fullName evidence="2">Uncharacterized protein</fullName>
    </submittedName>
</protein>
<name>A0A2P5WN76_GOSBA</name>
<gene>
    <name evidence="2" type="ORF">GOBAR_AA28142</name>
</gene>
<evidence type="ECO:0000256" key="1">
    <source>
        <dbReference type="SAM" id="MobiDB-lite"/>
    </source>
</evidence>
<evidence type="ECO:0000313" key="3">
    <source>
        <dbReference type="Proteomes" id="UP000239757"/>
    </source>
</evidence>
<feature type="region of interest" description="Disordered" evidence="1">
    <location>
        <begin position="1"/>
        <end position="21"/>
    </location>
</feature>
<evidence type="ECO:0000313" key="2">
    <source>
        <dbReference type="EMBL" id="PPR92532.1"/>
    </source>
</evidence>
<accession>A0A2P5WN76</accession>